<dbReference type="Pfam" id="PF07859">
    <property type="entry name" value="Abhydrolase_3"/>
    <property type="match status" value="1"/>
</dbReference>
<dbReference type="InterPro" id="IPR029058">
    <property type="entry name" value="AB_hydrolase_fold"/>
</dbReference>
<evidence type="ECO:0000259" key="1">
    <source>
        <dbReference type="Pfam" id="PF07859"/>
    </source>
</evidence>
<reference evidence="2 3" key="1">
    <citation type="submission" date="2018-05" db="EMBL/GenBank/DDBJ databases">
        <title>Draft genome sequence of Scytalidium lignicola DSM 105466, a ubiquitous saprotrophic fungus.</title>
        <authorList>
            <person name="Buettner E."/>
            <person name="Gebauer A.M."/>
            <person name="Hofrichter M."/>
            <person name="Liers C."/>
            <person name="Kellner H."/>
        </authorList>
    </citation>
    <scope>NUCLEOTIDE SEQUENCE [LARGE SCALE GENOMIC DNA]</scope>
    <source>
        <strain evidence="2 3">DSM 105466</strain>
    </source>
</reference>
<dbReference type="InterPro" id="IPR050466">
    <property type="entry name" value="Carboxylest/Gibb_receptor"/>
</dbReference>
<name>A0A3E2GUR8_SCYLI</name>
<keyword evidence="3" id="KW-1185">Reference proteome</keyword>
<gene>
    <name evidence="2" type="ORF">B7463_g11397</name>
</gene>
<dbReference type="Proteomes" id="UP000258309">
    <property type="component" value="Unassembled WGS sequence"/>
</dbReference>
<dbReference type="SUPFAM" id="SSF53474">
    <property type="entry name" value="alpha/beta-Hydrolases"/>
    <property type="match status" value="1"/>
</dbReference>
<organism evidence="2 3">
    <name type="scientific">Scytalidium lignicola</name>
    <name type="common">Hyphomycete</name>
    <dbReference type="NCBI Taxonomy" id="5539"/>
    <lineage>
        <taxon>Eukaryota</taxon>
        <taxon>Fungi</taxon>
        <taxon>Dikarya</taxon>
        <taxon>Ascomycota</taxon>
        <taxon>Pezizomycotina</taxon>
        <taxon>Leotiomycetes</taxon>
        <taxon>Leotiomycetes incertae sedis</taxon>
        <taxon>Scytalidium</taxon>
    </lineage>
</organism>
<dbReference type="EMBL" id="NCSJ02000384">
    <property type="protein sequence ID" value="RFU24935.1"/>
    <property type="molecule type" value="Genomic_DNA"/>
</dbReference>
<dbReference type="PANTHER" id="PTHR23024:SF643">
    <property type="entry name" value="AB HYDROLASE SUPERFAMILY PROTEIN B1A11.02"/>
    <property type="match status" value="1"/>
</dbReference>
<protein>
    <recommendedName>
        <fullName evidence="1">Alpha/beta hydrolase fold-3 domain-containing protein</fullName>
    </recommendedName>
</protein>
<dbReference type="InterPro" id="IPR013094">
    <property type="entry name" value="AB_hydrolase_3"/>
</dbReference>
<feature type="domain" description="Alpha/beta hydrolase fold-3" evidence="1">
    <location>
        <begin position="96"/>
        <end position="294"/>
    </location>
</feature>
<dbReference type="PANTHER" id="PTHR23024">
    <property type="entry name" value="ARYLACETAMIDE DEACETYLASE"/>
    <property type="match status" value="1"/>
</dbReference>
<sequence>MRTRAELLDLGMINPELDAILKIGPPLPDMGPDSDISTIRATIAGRKSAMAQLFAIPKDAAYVEEDRQIPVRDGESINVRIHSPKKPPADGSPVFVVYHKGGFILGDLDDEAALCRSWAELGGVAVNVEYHLAPNVVFPIPVWDAYDALKWGLFLGGISAGANLAAVISHFYIEDKISPPLAGMYLGVPSTVTPGAPPEKYKDAYLSREQCREAPILNARSMAMTEKLYKPDNNSPLRCPVLFPSYEGLPPTYFQICGIDPLRDDGLIYEDILRGDYGIETKVDLYPGLPHGFWYMWPKAAFSKKYQEDCIGALWMIYQVSEQGYLKCPGLFAFTKGMPIMLQQNTNTSSGLANGMRGVAEEVILDSDVQCTTELDDQFILCTVPLQCVLVRPTHDHNLSFSDVPDSLVPFFPVQIRGQIPNIPGLSFYRHQVLLTLGFAFIDYKSQGSTLVSLILDLVFGDLYNDEESGLLEVILLEQARVSIQLEIEGRTLGILKNLIRLQGESLTVVNPLHVKVAESDYTSSNFTRGDASPDVFDGTSTDDDHDDDIIDASCFTGGDKVAIRAWFGSYVFTDKAGKIASGPAFRLLKLWRLLSALPSLNNSPVIKRKRIL</sequence>
<dbReference type="GO" id="GO:0016787">
    <property type="term" value="F:hydrolase activity"/>
    <property type="evidence" value="ECO:0007669"/>
    <property type="project" value="InterPro"/>
</dbReference>
<evidence type="ECO:0000313" key="3">
    <source>
        <dbReference type="Proteomes" id="UP000258309"/>
    </source>
</evidence>
<accession>A0A3E2GUR8</accession>
<proteinExistence type="predicted"/>
<dbReference type="STRING" id="5539.A0A3E2GUR8"/>
<feature type="non-terminal residue" evidence="2">
    <location>
        <position position="613"/>
    </location>
</feature>
<dbReference type="Gene3D" id="3.40.50.1820">
    <property type="entry name" value="alpha/beta hydrolase"/>
    <property type="match status" value="1"/>
</dbReference>
<dbReference type="AlphaFoldDB" id="A0A3E2GUR8"/>
<evidence type="ECO:0000313" key="2">
    <source>
        <dbReference type="EMBL" id="RFU24935.1"/>
    </source>
</evidence>
<feature type="non-terminal residue" evidence="2">
    <location>
        <position position="1"/>
    </location>
</feature>
<dbReference type="OrthoDB" id="408631at2759"/>
<comment type="caution">
    <text evidence="2">The sequence shown here is derived from an EMBL/GenBank/DDBJ whole genome shotgun (WGS) entry which is preliminary data.</text>
</comment>